<comment type="cofactor">
    <cofactor evidence="1 6 7">
        <name>pyridoxal 5'-phosphate</name>
        <dbReference type="ChEBI" id="CHEBI:597326"/>
    </cofactor>
</comment>
<dbReference type="GO" id="GO:0016831">
    <property type="term" value="F:carboxy-lyase activity"/>
    <property type="evidence" value="ECO:0007669"/>
    <property type="project" value="UniProtKB-KW"/>
</dbReference>
<dbReference type="InterPro" id="IPR002129">
    <property type="entry name" value="PyrdxlP-dep_de-COase"/>
</dbReference>
<keyword evidence="4 6" id="KW-0663">Pyridoxal phosphate</keyword>
<keyword evidence="8" id="KW-1185">Reference proteome</keyword>
<keyword evidence="5 7" id="KW-0456">Lyase</keyword>
<dbReference type="Gene3D" id="1.20.1340.10">
    <property type="entry name" value="dopa decarboxylase, N-terminal domain"/>
    <property type="match status" value="1"/>
</dbReference>
<evidence type="ECO:0000313" key="9">
    <source>
        <dbReference type="WBParaSite" id="Smp_342530.1"/>
    </source>
</evidence>
<name>A0A5K4FB08_SCHMA</name>
<dbReference type="PRINTS" id="PR00800">
    <property type="entry name" value="YHDCRBOXLASE"/>
</dbReference>
<dbReference type="Gene3D" id="3.40.640.10">
    <property type="entry name" value="Type I PLP-dependent aspartate aminotransferase-like (Major domain)"/>
    <property type="match status" value="1"/>
</dbReference>
<evidence type="ECO:0000313" key="8">
    <source>
        <dbReference type="Proteomes" id="UP000008854"/>
    </source>
</evidence>
<dbReference type="PANTHER" id="PTHR11999:SF70">
    <property type="entry name" value="MIP05841P"/>
    <property type="match status" value="1"/>
</dbReference>
<keyword evidence="3" id="KW-0210">Decarboxylase</keyword>
<dbReference type="AlphaFoldDB" id="A0A5K4FB08"/>
<evidence type="ECO:0000256" key="7">
    <source>
        <dbReference type="RuleBase" id="RU000382"/>
    </source>
</evidence>
<dbReference type="GO" id="GO:0019752">
    <property type="term" value="P:carboxylic acid metabolic process"/>
    <property type="evidence" value="ECO:0007669"/>
    <property type="project" value="InterPro"/>
</dbReference>
<evidence type="ECO:0000256" key="5">
    <source>
        <dbReference type="ARBA" id="ARBA00023239"/>
    </source>
</evidence>
<protein>
    <submittedName>
        <fullName evidence="9">Aromatic-L-amino-acid decarboxylase</fullName>
    </submittedName>
</protein>
<dbReference type="GO" id="GO:0006520">
    <property type="term" value="P:amino acid metabolic process"/>
    <property type="evidence" value="ECO:0007669"/>
    <property type="project" value="InterPro"/>
</dbReference>
<proteinExistence type="inferred from homology"/>
<dbReference type="InterPro" id="IPR015422">
    <property type="entry name" value="PyrdxlP-dep_Trfase_small"/>
</dbReference>
<dbReference type="InterPro" id="IPR015421">
    <property type="entry name" value="PyrdxlP-dep_Trfase_major"/>
</dbReference>
<dbReference type="Pfam" id="PF00282">
    <property type="entry name" value="Pyridoxal_deC"/>
    <property type="match status" value="1"/>
</dbReference>
<evidence type="ECO:0000256" key="2">
    <source>
        <dbReference type="ARBA" id="ARBA00009533"/>
    </source>
</evidence>
<dbReference type="Proteomes" id="UP000008854">
    <property type="component" value="Unassembled WGS sequence"/>
</dbReference>
<dbReference type="PANTHER" id="PTHR11999">
    <property type="entry name" value="GROUP II PYRIDOXAL-5-PHOSPHATE DECARBOXYLASE"/>
    <property type="match status" value="1"/>
</dbReference>
<evidence type="ECO:0000256" key="1">
    <source>
        <dbReference type="ARBA" id="ARBA00001933"/>
    </source>
</evidence>
<evidence type="ECO:0000256" key="4">
    <source>
        <dbReference type="ARBA" id="ARBA00022898"/>
    </source>
</evidence>
<evidence type="ECO:0000256" key="6">
    <source>
        <dbReference type="PIRSR" id="PIRSR602129-50"/>
    </source>
</evidence>
<dbReference type="GO" id="GO:0030170">
    <property type="term" value="F:pyridoxal phosphate binding"/>
    <property type="evidence" value="ECO:0007669"/>
    <property type="project" value="InterPro"/>
</dbReference>
<feature type="modified residue" description="N6-(pyridoxal phosphate)lysine" evidence="6">
    <location>
        <position position="323"/>
    </location>
</feature>
<accession>A0A5K4FB08</accession>
<dbReference type="SUPFAM" id="SSF53383">
    <property type="entry name" value="PLP-dependent transferases"/>
    <property type="match status" value="1"/>
</dbReference>
<dbReference type="WBParaSite" id="Smp_342530.1">
    <property type="protein sequence ID" value="Smp_342530.1"/>
    <property type="gene ID" value="Smp_342530"/>
</dbReference>
<dbReference type="STRING" id="6183.A0A5K4FB08"/>
<dbReference type="InterPro" id="IPR015424">
    <property type="entry name" value="PyrdxlP-dep_Trfase"/>
</dbReference>
<reference evidence="8" key="1">
    <citation type="journal article" date="2012" name="PLoS Negl. Trop. Dis.">
        <title>A systematically improved high quality genome and transcriptome of the human blood fluke Schistosoma mansoni.</title>
        <authorList>
            <person name="Protasio A.V."/>
            <person name="Tsai I.J."/>
            <person name="Babbage A."/>
            <person name="Nichol S."/>
            <person name="Hunt M."/>
            <person name="Aslett M.A."/>
            <person name="De Silva N."/>
            <person name="Velarde G.S."/>
            <person name="Anderson T.J."/>
            <person name="Clark R.C."/>
            <person name="Davidson C."/>
            <person name="Dillon G.P."/>
            <person name="Holroyd N.E."/>
            <person name="LoVerde P.T."/>
            <person name="Lloyd C."/>
            <person name="McQuillan J."/>
            <person name="Oliveira G."/>
            <person name="Otto T.D."/>
            <person name="Parker-Manuel S.J."/>
            <person name="Quail M.A."/>
            <person name="Wilson R.A."/>
            <person name="Zerlotini A."/>
            <person name="Dunne D.W."/>
            <person name="Berriman M."/>
        </authorList>
    </citation>
    <scope>NUCLEOTIDE SEQUENCE [LARGE SCALE GENOMIC DNA]</scope>
    <source>
        <strain evidence="8">Puerto Rican</strain>
    </source>
</reference>
<dbReference type="InterPro" id="IPR010977">
    <property type="entry name" value="Aromatic_deC"/>
</dbReference>
<dbReference type="Gene3D" id="3.90.1150.10">
    <property type="entry name" value="Aspartate Aminotransferase, domain 1"/>
    <property type="match status" value="1"/>
</dbReference>
<sequence>MNSEEFLSAAQLLLEFIVKYRNGAFSREFPVLPNKEIVKPNYLKSLISNKAPENKENFDEILQDIKDKIMPGLTHWQHPDFHAYYPTATSYASILGDLLCSSIACIGFSWISCPPCTELEVIILDWLVYALGLPDKFLSSSSMNDPLHKGGGVIEVSASLACATIALGIRDRVMKTYIENTNQSTKIIDENKTGSIVDRMVVYTSDQAHSSVIRAFHLAMLKCHLIQTRKMGKKLIFDSKDLQEAIESDIIKGLIPVMCVATMGTTSTCEFENLYEIGNICKKFNIWFHVDAAYAGSALLCPEFRYLGKGIELANSININAHKLLLVNFDCSLLWLSDHTVISNAFQVNPLYLQNTSEGMPEYRNWSISLGRRFRALKLWFVLRLYGLQNIRHLLRLHFDLAKKFEHLLITDGRFEIVNDVQFGLVCFRLKHNNELTKKLHENLLNKGELYLVLSSYHESARQELNQMDTTMSYQTETTTTTTTVFLRFVSIHGTTMKDIDYAYKKIASCATEILDQFNELNN</sequence>
<dbReference type="GO" id="GO:0005737">
    <property type="term" value="C:cytoplasm"/>
    <property type="evidence" value="ECO:0007669"/>
    <property type="project" value="TreeGrafter"/>
</dbReference>
<reference evidence="9" key="2">
    <citation type="submission" date="2019-11" db="UniProtKB">
        <authorList>
            <consortium name="WormBaseParasite"/>
        </authorList>
    </citation>
    <scope>IDENTIFICATION</scope>
    <source>
        <strain evidence="9">Puerto Rican</strain>
    </source>
</reference>
<organism evidence="8 9">
    <name type="scientific">Schistosoma mansoni</name>
    <name type="common">Blood fluke</name>
    <dbReference type="NCBI Taxonomy" id="6183"/>
    <lineage>
        <taxon>Eukaryota</taxon>
        <taxon>Metazoa</taxon>
        <taxon>Spiralia</taxon>
        <taxon>Lophotrochozoa</taxon>
        <taxon>Platyhelminthes</taxon>
        <taxon>Trematoda</taxon>
        <taxon>Digenea</taxon>
        <taxon>Strigeidida</taxon>
        <taxon>Schistosomatoidea</taxon>
        <taxon>Schistosomatidae</taxon>
        <taxon>Schistosoma</taxon>
    </lineage>
</organism>
<evidence type="ECO:0000256" key="3">
    <source>
        <dbReference type="ARBA" id="ARBA00022793"/>
    </source>
</evidence>
<comment type="similarity">
    <text evidence="2 7">Belongs to the group II decarboxylase family.</text>
</comment>
<dbReference type="InParanoid" id="A0A5K4FB08"/>